<dbReference type="EMBL" id="JAQOMS010000002">
    <property type="protein sequence ID" value="MDC2891454.1"/>
    <property type="molecule type" value="Genomic_DNA"/>
</dbReference>
<evidence type="ECO:0000313" key="3">
    <source>
        <dbReference type="EMBL" id="MDC2891454.1"/>
    </source>
</evidence>
<dbReference type="InterPro" id="IPR036291">
    <property type="entry name" value="NAD(P)-bd_dom_sf"/>
</dbReference>
<dbReference type="SUPFAM" id="SSF51735">
    <property type="entry name" value="NAD(P)-binding Rossmann-fold domains"/>
    <property type="match status" value="1"/>
</dbReference>
<evidence type="ECO:0000313" key="4">
    <source>
        <dbReference type="Proteomes" id="UP001528411"/>
    </source>
</evidence>
<dbReference type="PRINTS" id="PR00085">
    <property type="entry name" value="THFDHDRGNASE"/>
</dbReference>
<accession>A0ABT5FJT0</accession>
<feature type="domain" description="Tetrahydrofolate dehydrogenase/cyclohydrolase NAD(P)-binding" evidence="2">
    <location>
        <begin position="2"/>
        <end position="50"/>
    </location>
</feature>
<reference evidence="3 4" key="1">
    <citation type="submission" date="2023-01" db="EMBL/GenBank/DDBJ databases">
        <title>Psychrosphaera sp. nov., isolated from marine algae.</title>
        <authorList>
            <person name="Bayburt H."/>
            <person name="Choi B.J."/>
            <person name="Kim J.M."/>
            <person name="Choi D.G."/>
            <person name="Jeon C.O."/>
        </authorList>
    </citation>
    <scope>NUCLEOTIDE SEQUENCE [LARGE SCALE GENOMIC DNA]</scope>
    <source>
        <strain evidence="3 4">G1-22</strain>
    </source>
</reference>
<dbReference type="InterPro" id="IPR020631">
    <property type="entry name" value="THF_DH/CycHdrlase_NAD-bd_dom"/>
</dbReference>
<organism evidence="3 4">
    <name type="scientific">Psychrosphaera algicola</name>
    <dbReference type="NCBI Taxonomy" id="3023714"/>
    <lineage>
        <taxon>Bacteria</taxon>
        <taxon>Pseudomonadati</taxon>
        <taxon>Pseudomonadota</taxon>
        <taxon>Gammaproteobacteria</taxon>
        <taxon>Alteromonadales</taxon>
        <taxon>Pseudoalteromonadaceae</taxon>
        <taxon>Psychrosphaera</taxon>
    </lineage>
</organism>
<dbReference type="EC" id="3.5.4.9" evidence="1"/>
<dbReference type="PANTHER" id="PTHR48099">
    <property type="entry name" value="C-1-TETRAHYDROFOLATE SYNTHASE, CYTOPLASMIC-RELATED"/>
    <property type="match status" value="1"/>
</dbReference>
<dbReference type="Pfam" id="PF02882">
    <property type="entry name" value="THF_DHG_CYH_C"/>
    <property type="match status" value="1"/>
</dbReference>
<dbReference type="PANTHER" id="PTHR48099:SF5">
    <property type="entry name" value="C-1-TETRAHYDROFOLATE SYNTHASE, CYTOPLASMIC"/>
    <property type="match status" value="1"/>
</dbReference>
<comment type="caution">
    <text evidence="3">The sequence shown here is derived from an EMBL/GenBank/DDBJ whole genome shotgun (WGS) entry which is preliminary data.</text>
</comment>
<evidence type="ECO:0000259" key="2">
    <source>
        <dbReference type="Pfam" id="PF02882"/>
    </source>
</evidence>
<dbReference type="Gene3D" id="3.40.50.10860">
    <property type="entry name" value="Leucine Dehydrogenase, chain A, domain 1"/>
    <property type="match status" value="1"/>
</dbReference>
<dbReference type="InterPro" id="IPR000672">
    <property type="entry name" value="THF_DH/CycHdrlase"/>
</dbReference>
<dbReference type="Proteomes" id="UP001528411">
    <property type="component" value="Unassembled WGS sequence"/>
</dbReference>
<protein>
    <recommendedName>
        <fullName evidence="1">methenyltetrahydrofolate cyclohydrolase</fullName>
        <ecNumber evidence="1">3.5.4.9</ecNumber>
    </recommendedName>
</protein>
<sequence>MNRLESGKLVGDIKFDDAVERASWITPVPDGVGPMTVASLVENTLEACEKFHSK</sequence>
<gene>
    <name evidence="3" type="ORF">PN838_25405</name>
</gene>
<name>A0ABT5FJT0_9GAMM</name>
<keyword evidence="4" id="KW-1185">Reference proteome</keyword>
<proteinExistence type="predicted"/>
<evidence type="ECO:0000256" key="1">
    <source>
        <dbReference type="ARBA" id="ARBA00012776"/>
    </source>
</evidence>
<dbReference type="Gene3D" id="3.40.50.720">
    <property type="entry name" value="NAD(P)-binding Rossmann-like Domain"/>
    <property type="match status" value="1"/>
</dbReference>